<dbReference type="SUPFAM" id="SSF56672">
    <property type="entry name" value="DNA/RNA polymerases"/>
    <property type="match status" value="1"/>
</dbReference>
<accession>A0A2L1GGB7</accession>
<evidence type="ECO:0000313" key="6">
    <source>
        <dbReference type="EMBL" id="AVD68674.2"/>
    </source>
</evidence>
<dbReference type="Proteomes" id="UP000681772">
    <property type="component" value="Segment"/>
</dbReference>
<evidence type="ECO:0000256" key="4">
    <source>
        <dbReference type="SAM" id="MobiDB-lite"/>
    </source>
</evidence>
<dbReference type="EMBL" id="MF375889">
    <property type="protein sequence ID" value="AVD68674.2"/>
    <property type="molecule type" value="Genomic_RNA"/>
</dbReference>
<evidence type="ECO:0000256" key="1">
    <source>
        <dbReference type="ARBA" id="ARBA00022484"/>
    </source>
</evidence>
<evidence type="ECO:0000256" key="2">
    <source>
        <dbReference type="ARBA" id="ARBA00022679"/>
    </source>
</evidence>
<evidence type="ECO:0000256" key="3">
    <source>
        <dbReference type="ARBA" id="ARBA00022695"/>
    </source>
</evidence>
<organism evidence="6">
    <name type="scientific">Entoleuca ourmia-like virus 1</name>
    <dbReference type="NCBI Taxonomy" id="2086648"/>
    <lineage>
        <taxon>Viruses</taxon>
        <taxon>Riboviria</taxon>
        <taxon>Orthornavirae</taxon>
        <taxon>Lenarviricota</taxon>
        <taxon>Miaviricetes</taxon>
        <taxon>Ourlivirales</taxon>
        <taxon>Botourmiaviridae</taxon>
        <taxon>Betabotoulivirus</taxon>
        <taxon>Betabotoulivirus entoleucae</taxon>
    </lineage>
</organism>
<dbReference type="GeneID" id="80535504"/>
<keyword evidence="7" id="KW-1185">Reference proteome</keyword>
<dbReference type="PROSITE" id="PS50174">
    <property type="entry name" value="G_PATCH"/>
    <property type="match status" value="1"/>
</dbReference>
<name>A0A2L1GGB7_9VIRU</name>
<dbReference type="GO" id="GO:0003676">
    <property type="term" value="F:nucleic acid binding"/>
    <property type="evidence" value="ECO:0007669"/>
    <property type="project" value="InterPro"/>
</dbReference>
<keyword evidence="2" id="KW-0808">Transferase</keyword>
<evidence type="ECO:0000259" key="5">
    <source>
        <dbReference type="PROSITE" id="PS50174"/>
    </source>
</evidence>
<protein>
    <submittedName>
        <fullName evidence="6">Replicase</fullName>
    </submittedName>
</protein>
<keyword evidence="1" id="KW-0696">RNA-directed RNA polymerase</keyword>
<dbReference type="InterPro" id="IPR043502">
    <property type="entry name" value="DNA/RNA_pol_sf"/>
</dbReference>
<evidence type="ECO:0000313" key="7">
    <source>
        <dbReference type="Proteomes" id="UP000681772"/>
    </source>
</evidence>
<feature type="domain" description="G-patch" evidence="5">
    <location>
        <begin position="676"/>
        <end position="711"/>
    </location>
</feature>
<dbReference type="KEGG" id="vg:80535504"/>
<dbReference type="GO" id="GO:0003968">
    <property type="term" value="F:RNA-directed RNA polymerase activity"/>
    <property type="evidence" value="ECO:0007669"/>
    <property type="project" value="UniProtKB-KW"/>
</dbReference>
<reference evidence="6" key="1">
    <citation type="journal article" date="2019" name="Virology">
        <title>Viromes in Xylariaceae fungi infecting avocado in Spain.</title>
        <authorList>
            <person name="Velasco L."/>
            <person name="Arjona-Girona I."/>
            <person name="Cretazzo E."/>
            <person name="Lopez-Herrera C."/>
        </authorList>
    </citation>
    <scope>NUCLEOTIDE SEQUENCE</scope>
    <source>
        <strain evidence="6">E112-4</strain>
    </source>
</reference>
<feature type="region of interest" description="Disordered" evidence="4">
    <location>
        <begin position="1"/>
        <end position="21"/>
    </location>
</feature>
<keyword evidence="3" id="KW-0548">Nucleotidyltransferase</keyword>
<dbReference type="RefSeq" id="YP_010797555.1">
    <property type="nucleotide sequence ID" value="NC_076202.1"/>
</dbReference>
<proteinExistence type="predicted"/>
<dbReference type="InterPro" id="IPR000467">
    <property type="entry name" value="G_patch_dom"/>
</dbReference>
<sequence length="851" mass="97543">MSPPKGKRDKSVAAAPPTDKKDKYCPTHLVVRTQRQLKLVSQVLLRENPRLVKGQSFSFNVVERTGNCQLLHNAWKAYLRELVKGPPSTMDKRKYVIGAYDKGTRSLFDYTCAGCDSVGKENAIDAWWDRVRHAGETDPKILNALRKYARHLLVGKKGARMTEEERKETFWEREYDVPDNRACAEKTVREGGTFSAPRVDKDGKVWSPGLLRVTAVKSKSKYRVVTCQPAWVKRCLNRAMKYYYNRLSRFGWLVRGDVTEKHFQTLGKPDKEKGQEYISGDYTASTDMLNLDAVMEVVCAMAEGMDEASGRLLIRSFKEITRMGLCGAPNRPIGRGSMMGSKCSFVVLCVLNAFVVDLAIGNVNLDGYVYERQTPKLINGDDSAFVGDQETFDRWIRFSRAVGFVPNVEKTGRNARFVEINSQPFDGAKGRFIPKPSFGFLRGSEHVKYDKENDEWSSDPWGSLFKTVRKLSFATGAWIISHPYVRFALEDCQSPNLLNIPRRYWKCLFRKRWFRNVIEKSHKAQFVEYESKIEKDINNYVSKGSKERIRPVMAIIGNKFVNLGLSEANRGDRRRPNENKRELEYMYGPPVEPEDLDLIQSFERQEIIRYKRNWDGVPYKVYERKTVRPPPPKASSAPCEVRPGGKILRRTWVKGTLQALQDRYSEIEEEKEILPVSGKGREMLSKMGWEQGIALGTNYDNTSWGLLEPLKISKRNPFLVREPMTPSPDFDRLALLYGNSNCDIRLAMRGQSDISPSKYSKDPSVKIVRFGKVTIGNSRMYPPVEQAWERWEWRMDGQRVRLGNWLKECVGFEGGKRSPATEIESCRAAITVRCLVPRNGRVRKGFGYLKL</sequence>